<accession>A0ABN6L3M1</accession>
<sequence>MKKCHEPKQDKASVSKSQTDENSWKSFLTIPAPGYFTTPIFADFVQDFNEDVFSVEHGAFMSYQFVISETLWLR</sequence>
<gene>
    <name evidence="2" type="ORF">HYD_6380</name>
</gene>
<dbReference type="Proteomes" id="UP001320209">
    <property type="component" value="Chromosome"/>
</dbReference>
<protein>
    <submittedName>
        <fullName evidence="2">Uncharacterized protein</fullName>
    </submittedName>
</protein>
<evidence type="ECO:0000313" key="3">
    <source>
        <dbReference type="Proteomes" id="UP001320209"/>
    </source>
</evidence>
<organism evidence="2 3">
    <name type="scientific">Candidatus Hydrogenosomobacter endosymbioticus</name>
    <dbReference type="NCBI Taxonomy" id="2558174"/>
    <lineage>
        <taxon>Bacteria</taxon>
        <taxon>Pseudomonadati</taxon>
        <taxon>Pseudomonadota</taxon>
        <taxon>Alphaproteobacteria</taxon>
        <taxon>Holosporales</taxon>
        <taxon>Holosporaceae</taxon>
        <taxon>Candidatus Hydrogenosomobacter</taxon>
    </lineage>
</organism>
<evidence type="ECO:0000256" key="1">
    <source>
        <dbReference type="SAM" id="MobiDB-lite"/>
    </source>
</evidence>
<feature type="region of interest" description="Disordered" evidence="1">
    <location>
        <begin position="1"/>
        <end position="22"/>
    </location>
</feature>
<dbReference type="RefSeq" id="WP_236864915.1">
    <property type="nucleotide sequence ID" value="NZ_AP025225.1"/>
</dbReference>
<dbReference type="EMBL" id="AP025225">
    <property type="protein sequence ID" value="BDB96505.1"/>
    <property type="molecule type" value="Genomic_DNA"/>
</dbReference>
<evidence type="ECO:0000313" key="2">
    <source>
        <dbReference type="EMBL" id="BDB96505.1"/>
    </source>
</evidence>
<proteinExistence type="predicted"/>
<reference evidence="2" key="1">
    <citation type="submission" date="2021-10" db="EMBL/GenBank/DDBJ databases">
        <title>Genome Sequence of The Candidatus Hydrogeosomobacter endosymbioticus, an Intracellular Bacterial Symbiont of the Anaerobic Ciliate GW7.</title>
        <authorList>
            <person name="Shiohama Y."/>
            <person name="Shinzato N."/>
        </authorList>
    </citation>
    <scope>NUCLEOTIDE SEQUENCE [LARGE SCALE GENOMIC DNA]</scope>
    <source>
        <strain evidence="2">200920</strain>
    </source>
</reference>
<name>A0ABN6L3M1_9PROT</name>
<keyword evidence="3" id="KW-1185">Reference proteome</keyword>